<accession>A0A7R9ENS9</accession>
<dbReference type="EMBL" id="OB810313">
    <property type="protein sequence ID" value="CAD7436128.1"/>
    <property type="molecule type" value="Genomic_DNA"/>
</dbReference>
<sequence>MERGLLSSEILIVANPPEDSKECINKKLQNNDQTIINFLPIKEEGSKYCINENKQNNELQQSSATSFPPIKEEIKTELTPSTHDSPSQVNDVSIPCHYSNI</sequence>
<reference evidence="1" key="1">
    <citation type="submission" date="2020-11" db="EMBL/GenBank/DDBJ databases">
        <authorList>
            <person name="Tran Van P."/>
        </authorList>
    </citation>
    <scope>NUCLEOTIDE SEQUENCE</scope>
</reference>
<organism evidence="1">
    <name type="scientific">Timema monikensis</name>
    <dbReference type="NCBI Taxonomy" id="170555"/>
    <lineage>
        <taxon>Eukaryota</taxon>
        <taxon>Metazoa</taxon>
        <taxon>Ecdysozoa</taxon>
        <taxon>Arthropoda</taxon>
        <taxon>Hexapoda</taxon>
        <taxon>Insecta</taxon>
        <taxon>Pterygota</taxon>
        <taxon>Neoptera</taxon>
        <taxon>Polyneoptera</taxon>
        <taxon>Phasmatodea</taxon>
        <taxon>Timematodea</taxon>
        <taxon>Timematoidea</taxon>
        <taxon>Timematidae</taxon>
        <taxon>Timema</taxon>
    </lineage>
</organism>
<evidence type="ECO:0000313" key="1">
    <source>
        <dbReference type="EMBL" id="CAD7436128.1"/>
    </source>
</evidence>
<dbReference type="AlphaFoldDB" id="A0A7R9ENS9"/>
<protein>
    <submittedName>
        <fullName evidence="1">Uncharacterized protein</fullName>
    </submittedName>
</protein>
<gene>
    <name evidence="1" type="ORF">TMSB3V08_LOCUS12774</name>
</gene>
<name>A0A7R9ENS9_9NEOP</name>
<proteinExistence type="predicted"/>